<reference evidence="3" key="3">
    <citation type="submission" date="2015-06" db="UniProtKB">
        <authorList>
            <consortium name="EnsemblMetazoa"/>
        </authorList>
    </citation>
    <scope>IDENTIFICATION</scope>
</reference>
<dbReference type="AlphaFoldDB" id="T1FHM5"/>
<reference evidence="2 4" key="2">
    <citation type="journal article" date="2013" name="Nature">
        <title>Insights into bilaterian evolution from three spiralian genomes.</title>
        <authorList>
            <person name="Simakov O."/>
            <person name="Marletaz F."/>
            <person name="Cho S.J."/>
            <person name="Edsinger-Gonzales E."/>
            <person name="Havlak P."/>
            <person name="Hellsten U."/>
            <person name="Kuo D.H."/>
            <person name="Larsson T."/>
            <person name="Lv J."/>
            <person name="Arendt D."/>
            <person name="Savage R."/>
            <person name="Osoegawa K."/>
            <person name="de Jong P."/>
            <person name="Grimwood J."/>
            <person name="Chapman J.A."/>
            <person name="Shapiro H."/>
            <person name="Aerts A."/>
            <person name="Otillar R.P."/>
            <person name="Terry A.Y."/>
            <person name="Boore J.L."/>
            <person name="Grigoriev I.V."/>
            <person name="Lindberg D.R."/>
            <person name="Seaver E.C."/>
            <person name="Weisblat D.A."/>
            <person name="Putnam N.H."/>
            <person name="Rokhsar D.S."/>
        </authorList>
    </citation>
    <scope>NUCLEOTIDE SEQUENCE</scope>
</reference>
<dbReference type="RefSeq" id="XP_009030042.1">
    <property type="nucleotide sequence ID" value="XM_009031794.1"/>
</dbReference>
<feature type="transmembrane region" description="Helical" evidence="1">
    <location>
        <begin position="59"/>
        <end position="82"/>
    </location>
</feature>
<dbReference type="HOGENOM" id="CLU_1760790_0_0_1"/>
<reference evidence="4" key="1">
    <citation type="submission" date="2012-12" db="EMBL/GenBank/DDBJ databases">
        <authorList>
            <person name="Hellsten U."/>
            <person name="Grimwood J."/>
            <person name="Chapman J.A."/>
            <person name="Shapiro H."/>
            <person name="Aerts A."/>
            <person name="Otillar R.P."/>
            <person name="Terry A.Y."/>
            <person name="Boore J.L."/>
            <person name="Simakov O."/>
            <person name="Marletaz F."/>
            <person name="Cho S.-J."/>
            <person name="Edsinger-Gonzales E."/>
            <person name="Havlak P."/>
            <person name="Kuo D.-H."/>
            <person name="Larsson T."/>
            <person name="Lv J."/>
            <person name="Arendt D."/>
            <person name="Savage R."/>
            <person name="Osoegawa K."/>
            <person name="de Jong P."/>
            <person name="Lindberg D.R."/>
            <person name="Seaver E.C."/>
            <person name="Weisblat D.A."/>
            <person name="Putnam N.H."/>
            <person name="Grigoriev I.V."/>
            <person name="Rokhsar D.S."/>
        </authorList>
    </citation>
    <scope>NUCLEOTIDE SEQUENCE</scope>
</reference>
<protein>
    <submittedName>
        <fullName evidence="2 3">Uncharacterized protein</fullName>
    </submittedName>
</protein>
<evidence type="ECO:0000313" key="4">
    <source>
        <dbReference type="Proteomes" id="UP000015101"/>
    </source>
</evidence>
<evidence type="ECO:0000313" key="2">
    <source>
        <dbReference type="EMBL" id="ESN91859.1"/>
    </source>
</evidence>
<organism evidence="3 4">
    <name type="scientific">Helobdella robusta</name>
    <name type="common">Californian leech</name>
    <dbReference type="NCBI Taxonomy" id="6412"/>
    <lineage>
        <taxon>Eukaryota</taxon>
        <taxon>Metazoa</taxon>
        <taxon>Spiralia</taxon>
        <taxon>Lophotrochozoa</taxon>
        <taxon>Annelida</taxon>
        <taxon>Clitellata</taxon>
        <taxon>Hirudinea</taxon>
        <taxon>Rhynchobdellida</taxon>
        <taxon>Glossiphoniidae</taxon>
        <taxon>Helobdella</taxon>
    </lineage>
</organism>
<dbReference type="GeneID" id="20208324"/>
<dbReference type="Proteomes" id="UP000015101">
    <property type="component" value="Unassembled WGS sequence"/>
</dbReference>
<dbReference type="KEGG" id="hro:HELRODRAFT_182036"/>
<proteinExistence type="predicted"/>
<evidence type="ECO:0000313" key="3">
    <source>
        <dbReference type="EnsemblMetazoa" id="HelroP182036"/>
    </source>
</evidence>
<dbReference type="CTD" id="20208324"/>
<dbReference type="EnsemblMetazoa" id="HelroT182036">
    <property type="protein sequence ID" value="HelroP182036"/>
    <property type="gene ID" value="HelroG182036"/>
</dbReference>
<dbReference type="EMBL" id="KB097694">
    <property type="protein sequence ID" value="ESN91859.1"/>
    <property type="molecule type" value="Genomic_DNA"/>
</dbReference>
<dbReference type="InParanoid" id="T1FHM5"/>
<dbReference type="EMBL" id="AMQM01007938">
    <property type="status" value="NOT_ANNOTATED_CDS"/>
    <property type="molecule type" value="Genomic_DNA"/>
</dbReference>
<keyword evidence="1" id="KW-0472">Membrane</keyword>
<evidence type="ECO:0000256" key="1">
    <source>
        <dbReference type="SAM" id="Phobius"/>
    </source>
</evidence>
<gene>
    <name evidence="3" type="primary">20208324</name>
    <name evidence="2" type="ORF">HELRODRAFT_182036</name>
</gene>
<keyword evidence="1" id="KW-1133">Transmembrane helix</keyword>
<name>T1FHM5_HELRO</name>
<sequence length="148" mass="16668">MWTKLGVTAMDLTTKPTAETRFSLKSSTHIGSNFTTKTGLKSMKDKSLDKEPISQDMKVFLSVAIPLLALLTILGVPTLIILKIYLRAGWCNGQVECFFYFGDRVRTQIDTRAVTRKSDDLSSHGSTITPQQEPQIEIKPLRKKFFKI</sequence>
<keyword evidence="4" id="KW-1185">Reference proteome</keyword>
<accession>T1FHM5</accession>
<keyword evidence="1" id="KW-0812">Transmembrane</keyword>